<keyword evidence="7" id="KW-1185">Reference proteome</keyword>
<dbReference type="EMBL" id="KZ805381">
    <property type="protein sequence ID" value="PVH99977.1"/>
    <property type="molecule type" value="Genomic_DNA"/>
</dbReference>
<dbReference type="InterPro" id="IPR004839">
    <property type="entry name" value="Aminotransferase_I/II_large"/>
</dbReference>
<dbReference type="AlphaFoldDB" id="A0A2V1DP23"/>
<dbReference type="InterPro" id="IPR050087">
    <property type="entry name" value="AON_synthase_class-II"/>
</dbReference>
<dbReference type="Gene3D" id="3.40.640.10">
    <property type="entry name" value="Type I PLP-dependent aspartate aminotransferase-like (Major domain)"/>
    <property type="match status" value="1"/>
</dbReference>
<dbReference type="Gene3D" id="3.90.1150.10">
    <property type="entry name" value="Aspartate Aminotransferase, domain 1"/>
    <property type="match status" value="1"/>
</dbReference>
<evidence type="ECO:0000256" key="2">
    <source>
        <dbReference type="ARBA" id="ARBA00010008"/>
    </source>
</evidence>
<feature type="domain" description="Aminotransferase class I/classII large" evidence="5">
    <location>
        <begin position="82"/>
        <end position="457"/>
    </location>
</feature>
<dbReference type="OrthoDB" id="2382073at2759"/>
<sequence>MATNCPSETTAILPTDTQSIESTILAPAGFLATRLKNWQPRSQPTKPLPAFYRNIEESLNQRRNSRSICTIVQNYWQTSNAVDFCSGDILSLNAGGALRAAFLDELSQFPDFTVGSGGVRLMDGNYTYLERVEHDIAAFHGAEDGIIVGSAYEANVAVWTALPRPGDVIVYDKLVHASTHEGMRRSRALQRISFEHNNIDHFRDTLVKIIETNAAINAGNSSILVAVESIYSMDGDVCPLKQFMEVAKDVTEGKGNVQFIVDEAHGVGVLGPNGSGLVCQLKLEKEVAVVVHSFGKAVGAAGAIILGSPSIKSALVNFGRSILFTTSPSFPFVAAIKAGYNLLGTVQGQTARDHIQMKARLFFNTLTSHNLWETCHAKGILHVPLAQGWEDRAFLTHIITVSTREKYILWLFVHLMAASFSVFSVPYPIVPLGQDRVRIIIHAGNTDEQIVGLVNALFTWAEEIIEIEQGTSSAEVSSVASKVNEWMRKEGLTARL</sequence>
<proteinExistence type="inferred from homology"/>
<dbReference type="STRING" id="97972.A0A2V1DP23"/>
<protein>
    <submittedName>
        <fullName evidence="6">5-aminolevulinate synthase</fullName>
    </submittedName>
</protein>
<evidence type="ECO:0000313" key="7">
    <source>
        <dbReference type="Proteomes" id="UP000244855"/>
    </source>
</evidence>
<dbReference type="PANTHER" id="PTHR13693:SF77">
    <property type="entry name" value="8-AMINO-7-OXONONANOATE SYNTHASE"/>
    <property type="match status" value="1"/>
</dbReference>
<dbReference type="InterPro" id="IPR015424">
    <property type="entry name" value="PyrdxlP-dep_Trfase"/>
</dbReference>
<dbReference type="PANTHER" id="PTHR13693">
    <property type="entry name" value="CLASS II AMINOTRANSFERASE/8-AMINO-7-OXONONANOATE SYNTHASE"/>
    <property type="match status" value="1"/>
</dbReference>
<keyword evidence="3" id="KW-0808">Transferase</keyword>
<keyword evidence="4" id="KW-0663">Pyridoxal phosphate</keyword>
<evidence type="ECO:0000259" key="5">
    <source>
        <dbReference type="Pfam" id="PF00155"/>
    </source>
</evidence>
<name>A0A2V1DP23_9PLEO</name>
<organism evidence="6 7">
    <name type="scientific">Periconia macrospinosa</name>
    <dbReference type="NCBI Taxonomy" id="97972"/>
    <lineage>
        <taxon>Eukaryota</taxon>
        <taxon>Fungi</taxon>
        <taxon>Dikarya</taxon>
        <taxon>Ascomycota</taxon>
        <taxon>Pezizomycotina</taxon>
        <taxon>Dothideomycetes</taxon>
        <taxon>Pleosporomycetidae</taxon>
        <taxon>Pleosporales</taxon>
        <taxon>Massarineae</taxon>
        <taxon>Periconiaceae</taxon>
        <taxon>Periconia</taxon>
    </lineage>
</organism>
<evidence type="ECO:0000313" key="6">
    <source>
        <dbReference type="EMBL" id="PVH99977.1"/>
    </source>
</evidence>
<comment type="cofactor">
    <cofactor evidence="1">
        <name>pyridoxal 5'-phosphate</name>
        <dbReference type="ChEBI" id="CHEBI:597326"/>
    </cofactor>
</comment>
<accession>A0A2V1DP23</accession>
<evidence type="ECO:0000256" key="3">
    <source>
        <dbReference type="ARBA" id="ARBA00022679"/>
    </source>
</evidence>
<evidence type="ECO:0000256" key="1">
    <source>
        <dbReference type="ARBA" id="ARBA00001933"/>
    </source>
</evidence>
<dbReference type="GO" id="GO:0016740">
    <property type="term" value="F:transferase activity"/>
    <property type="evidence" value="ECO:0007669"/>
    <property type="project" value="UniProtKB-KW"/>
</dbReference>
<dbReference type="SUPFAM" id="SSF53383">
    <property type="entry name" value="PLP-dependent transferases"/>
    <property type="match status" value="1"/>
</dbReference>
<dbReference type="Pfam" id="PF00155">
    <property type="entry name" value="Aminotran_1_2"/>
    <property type="match status" value="1"/>
</dbReference>
<dbReference type="InterPro" id="IPR015422">
    <property type="entry name" value="PyrdxlP-dep_Trfase_small"/>
</dbReference>
<reference evidence="6 7" key="1">
    <citation type="journal article" date="2018" name="Sci. Rep.">
        <title>Comparative genomics provides insights into the lifestyle and reveals functional heterogeneity of dark septate endophytic fungi.</title>
        <authorList>
            <person name="Knapp D.G."/>
            <person name="Nemeth J.B."/>
            <person name="Barry K."/>
            <person name="Hainaut M."/>
            <person name="Henrissat B."/>
            <person name="Johnson J."/>
            <person name="Kuo A."/>
            <person name="Lim J.H.P."/>
            <person name="Lipzen A."/>
            <person name="Nolan M."/>
            <person name="Ohm R.A."/>
            <person name="Tamas L."/>
            <person name="Grigoriev I.V."/>
            <person name="Spatafora J.W."/>
            <person name="Nagy L.G."/>
            <person name="Kovacs G.M."/>
        </authorList>
    </citation>
    <scope>NUCLEOTIDE SEQUENCE [LARGE SCALE GENOMIC DNA]</scope>
    <source>
        <strain evidence="6 7">DSE2036</strain>
    </source>
</reference>
<comment type="similarity">
    <text evidence="2">Belongs to the class-II pyridoxal-phosphate-dependent aminotransferase family. BioF subfamily.</text>
</comment>
<dbReference type="Proteomes" id="UP000244855">
    <property type="component" value="Unassembled WGS sequence"/>
</dbReference>
<dbReference type="InterPro" id="IPR015421">
    <property type="entry name" value="PyrdxlP-dep_Trfase_major"/>
</dbReference>
<dbReference type="GO" id="GO:0009102">
    <property type="term" value="P:biotin biosynthetic process"/>
    <property type="evidence" value="ECO:0007669"/>
    <property type="project" value="TreeGrafter"/>
</dbReference>
<dbReference type="GO" id="GO:0030170">
    <property type="term" value="F:pyridoxal phosphate binding"/>
    <property type="evidence" value="ECO:0007669"/>
    <property type="project" value="InterPro"/>
</dbReference>
<evidence type="ECO:0000256" key="4">
    <source>
        <dbReference type="ARBA" id="ARBA00022898"/>
    </source>
</evidence>
<gene>
    <name evidence="6" type="ORF">DM02DRAFT_718580</name>
</gene>